<protein>
    <submittedName>
        <fullName evidence="2 3">Uncharacterized protein</fullName>
    </submittedName>
</protein>
<sequence length="120" mass="13382">MSVSMSRKPERAVHAKMRLKQKASNYTWLTTVPLGASAAVDDYLHLKLLRLRIQSFQEMLAKLKTRKGDLGKNEHPAGLTTRKGNSGKDGALKRIYFPGGPKTRKGDPGKNGMQKMMNEN</sequence>
<feature type="region of interest" description="Disordered" evidence="1">
    <location>
        <begin position="66"/>
        <end position="120"/>
    </location>
</feature>
<feature type="compositionally biased region" description="Basic and acidic residues" evidence="1">
    <location>
        <begin position="66"/>
        <end position="75"/>
    </location>
</feature>
<organism evidence="2 4">
    <name type="scientific">Medicago truncatula</name>
    <name type="common">Barrel medic</name>
    <name type="synonym">Medicago tribuloides</name>
    <dbReference type="NCBI Taxonomy" id="3880"/>
    <lineage>
        <taxon>Eukaryota</taxon>
        <taxon>Viridiplantae</taxon>
        <taxon>Streptophyta</taxon>
        <taxon>Embryophyta</taxon>
        <taxon>Tracheophyta</taxon>
        <taxon>Spermatophyta</taxon>
        <taxon>Magnoliopsida</taxon>
        <taxon>eudicotyledons</taxon>
        <taxon>Gunneridae</taxon>
        <taxon>Pentapetalae</taxon>
        <taxon>rosids</taxon>
        <taxon>fabids</taxon>
        <taxon>Fabales</taxon>
        <taxon>Fabaceae</taxon>
        <taxon>Papilionoideae</taxon>
        <taxon>50 kb inversion clade</taxon>
        <taxon>NPAAA clade</taxon>
        <taxon>Hologalegina</taxon>
        <taxon>IRL clade</taxon>
        <taxon>Trifolieae</taxon>
        <taxon>Medicago</taxon>
    </lineage>
</organism>
<proteinExistence type="predicted"/>
<dbReference type="EMBL" id="CM001218">
    <property type="protein sequence ID" value="KEH38603.1"/>
    <property type="molecule type" value="Genomic_DNA"/>
</dbReference>
<dbReference type="AlphaFoldDB" id="A0A072VAY6"/>
<reference evidence="3" key="3">
    <citation type="submission" date="2015-04" db="UniProtKB">
        <authorList>
            <consortium name="EnsemblPlants"/>
        </authorList>
    </citation>
    <scope>IDENTIFICATION</scope>
    <source>
        <strain evidence="3">cv. Jemalong A17</strain>
    </source>
</reference>
<evidence type="ECO:0000313" key="3">
    <source>
        <dbReference type="EnsemblPlants" id="KEH38603"/>
    </source>
</evidence>
<gene>
    <name evidence="2" type="ordered locus">MTR_2g076093</name>
</gene>
<evidence type="ECO:0000313" key="2">
    <source>
        <dbReference type="EMBL" id="KEH38603.1"/>
    </source>
</evidence>
<evidence type="ECO:0000313" key="4">
    <source>
        <dbReference type="Proteomes" id="UP000002051"/>
    </source>
</evidence>
<dbReference type="HOGENOM" id="CLU_167830_0_0_1"/>
<name>A0A072VAY6_MEDTR</name>
<reference evidence="2 4" key="2">
    <citation type="journal article" date="2014" name="BMC Genomics">
        <title>An improved genome release (version Mt4.0) for the model legume Medicago truncatula.</title>
        <authorList>
            <person name="Tang H."/>
            <person name="Krishnakumar V."/>
            <person name="Bidwell S."/>
            <person name="Rosen B."/>
            <person name="Chan A."/>
            <person name="Zhou S."/>
            <person name="Gentzbittel L."/>
            <person name="Childs K.L."/>
            <person name="Yandell M."/>
            <person name="Gundlach H."/>
            <person name="Mayer K.F."/>
            <person name="Schwartz D.C."/>
            <person name="Town C.D."/>
        </authorList>
    </citation>
    <scope>GENOME REANNOTATION</scope>
    <source>
        <strain evidence="2">A17</strain>
        <strain evidence="3 4">cv. Jemalong A17</strain>
    </source>
</reference>
<accession>A0A072VAY6</accession>
<evidence type="ECO:0000256" key="1">
    <source>
        <dbReference type="SAM" id="MobiDB-lite"/>
    </source>
</evidence>
<keyword evidence="4" id="KW-1185">Reference proteome</keyword>
<dbReference type="EnsemblPlants" id="KEH38603">
    <property type="protein sequence ID" value="KEH38603"/>
    <property type="gene ID" value="MTR_2g076093"/>
</dbReference>
<dbReference type="Proteomes" id="UP000002051">
    <property type="component" value="Chromosome 2"/>
</dbReference>
<reference evidence="2 4" key="1">
    <citation type="journal article" date="2011" name="Nature">
        <title>The Medicago genome provides insight into the evolution of rhizobial symbioses.</title>
        <authorList>
            <person name="Young N.D."/>
            <person name="Debelle F."/>
            <person name="Oldroyd G.E."/>
            <person name="Geurts R."/>
            <person name="Cannon S.B."/>
            <person name="Udvardi M.K."/>
            <person name="Benedito V.A."/>
            <person name="Mayer K.F."/>
            <person name="Gouzy J."/>
            <person name="Schoof H."/>
            <person name="Van de Peer Y."/>
            <person name="Proost S."/>
            <person name="Cook D.R."/>
            <person name="Meyers B.C."/>
            <person name="Spannagl M."/>
            <person name="Cheung F."/>
            <person name="De Mita S."/>
            <person name="Krishnakumar V."/>
            <person name="Gundlach H."/>
            <person name="Zhou S."/>
            <person name="Mudge J."/>
            <person name="Bharti A.K."/>
            <person name="Murray J.D."/>
            <person name="Naoumkina M.A."/>
            <person name="Rosen B."/>
            <person name="Silverstein K.A."/>
            <person name="Tang H."/>
            <person name="Rombauts S."/>
            <person name="Zhao P.X."/>
            <person name="Zhou P."/>
            <person name="Barbe V."/>
            <person name="Bardou P."/>
            <person name="Bechner M."/>
            <person name="Bellec A."/>
            <person name="Berger A."/>
            <person name="Berges H."/>
            <person name="Bidwell S."/>
            <person name="Bisseling T."/>
            <person name="Choisne N."/>
            <person name="Couloux A."/>
            <person name="Denny R."/>
            <person name="Deshpande S."/>
            <person name="Dai X."/>
            <person name="Doyle J.J."/>
            <person name="Dudez A.M."/>
            <person name="Farmer A.D."/>
            <person name="Fouteau S."/>
            <person name="Franken C."/>
            <person name="Gibelin C."/>
            <person name="Gish J."/>
            <person name="Goldstein S."/>
            <person name="Gonzalez A.J."/>
            <person name="Green P.J."/>
            <person name="Hallab A."/>
            <person name="Hartog M."/>
            <person name="Hua A."/>
            <person name="Humphray S.J."/>
            <person name="Jeong D.H."/>
            <person name="Jing Y."/>
            <person name="Jocker A."/>
            <person name="Kenton S.M."/>
            <person name="Kim D.J."/>
            <person name="Klee K."/>
            <person name="Lai H."/>
            <person name="Lang C."/>
            <person name="Lin S."/>
            <person name="Macmil S.L."/>
            <person name="Magdelenat G."/>
            <person name="Matthews L."/>
            <person name="McCorrison J."/>
            <person name="Monaghan E.L."/>
            <person name="Mun J.H."/>
            <person name="Najar F.Z."/>
            <person name="Nicholson C."/>
            <person name="Noirot C."/>
            <person name="O'Bleness M."/>
            <person name="Paule C.R."/>
            <person name="Poulain J."/>
            <person name="Prion F."/>
            <person name="Qin B."/>
            <person name="Qu C."/>
            <person name="Retzel E.F."/>
            <person name="Riddle C."/>
            <person name="Sallet E."/>
            <person name="Samain S."/>
            <person name="Samson N."/>
            <person name="Sanders I."/>
            <person name="Saurat O."/>
            <person name="Scarpelli C."/>
            <person name="Schiex T."/>
            <person name="Segurens B."/>
            <person name="Severin A.J."/>
            <person name="Sherrier D.J."/>
            <person name="Shi R."/>
            <person name="Sims S."/>
            <person name="Singer S.R."/>
            <person name="Sinharoy S."/>
            <person name="Sterck L."/>
            <person name="Viollet A."/>
            <person name="Wang B.B."/>
            <person name="Wang K."/>
            <person name="Wang M."/>
            <person name="Wang X."/>
            <person name="Warfsmann J."/>
            <person name="Weissenbach J."/>
            <person name="White D.D."/>
            <person name="White J.D."/>
            <person name="Wiley G.B."/>
            <person name="Wincker P."/>
            <person name="Xing Y."/>
            <person name="Yang L."/>
            <person name="Yao Z."/>
            <person name="Ying F."/>
            <person name="Zhai J."/>
            <person name="Zhou L."/>
            <person name="Zuber A."/>
            <person name="Denarie J."/>
            <person name="Dixon R.A."/>
            <person name="May G.D."/>
            <person name="Schwartz D.C."/>
            <person name="Rogers J."/>
            <person name="Quetier F."/>
            <person name="Town C.D."/>
            <person name="Roe B.A."/>
        </authorList>
    </citation>
    <scope>NUCLEOTIDE SEQUENCE [LARGE SCALE GENOMIC DNA]</scope>
    <source>
        <strain evidence="2">A17</strain>
        <strain evidence="3 4">cv. Jemalong A17</strain>
    </source>
</reference>